<keyword evidence="1" id="KW-0677">Repeat</keyword>
<evidence type="ECO:0000313" key="4">
    <source>
        <dbReference type="RefSeq" id="XP_028990405.1"/>
    </source>
</evidence>
<organism evidence="3 4">
    <name type="scientific">Betta splendens</name>
    <name type="common">Siamese fighting fish</name>
    <dbReference type="NCBI Taxonomy" id="158456"/>
    <lineage>
        <taxon>Eukaryota</taxon>
        <taxon>Metazoa</taxon>
        <taxon>Chordata</taxon>
        <taxon>Craniata</taxon>
        <taxon>Vertebrata</taxon>
        <taxon>Euteleostomi</taxon>
        <taxon>Actinopterygii</taxon>
        <taxon>Neopterygii</taxon>
        <taxon>Teleostei</taxon>
        <taxon>Neoteleostei</taxon>
        <taxon>Acanthomorphata</taxon>
        <taxon>Anabantaria</taxon>
        <taxon>Anabantiformes</taxon>
        <taxon>Anabantoidei</taxon>
        <taxon>Osphronemidae</taxon>
        <taxon>Betta</taxon>
    </lineage>
</organism>
<dbReference type="GO" id="GO:0005634">
    <property type="term" value="C:nucleus"/>
    <property type="evidence" value="ECO:0007669"/>
    <property type="project" value="TreeGrafter"/>
</dbReference>
<protein>
    <submittedName>
        <fullName evidence="4">Radial spoke head 1 homolog isoform X2</fullName>
    </submittedName>
</protein>
<accession>A0A6P7L8P0</accession>
<evidence type="ECO:0000313" key="3">
    <source>
        <dbReference type="Proteomes" id="UP000515150"/>
    </source>
</evidence>
<dbReference type="GeneID" id="114845948"/>
<dbReference type="GO" id="GO:0035082">
    <property type="term" value="P:axoneme assembly"/>
    <property type="evidence" value="ECO:0007669"/>
    <property type="project" value="TreeGrafter"/>
</dbReference>
<evidence type="ECO:0000256" key="2">
    <source>
        <dbReference type="SAM" id="MobiDB-lite"/>
    </source>
</evidence>
<dbReference type="CTD" id="89765"/>
<dbReference type="PANTHER" id="PTHR43215">
    <property type="entry name" value="RADIAL SPOKE HEAD 1 HOMOLOG"/>
    <property type="match status" value="1"/>
</dbReference>
<dbReference type="Proteomes" id="UP000515150">
    <property type="component" value="Chromosome 19"/>
</dbReference>
<feature type="compositionally biased region" description="Basic and acidic residues" evidence="2">
    <location>
        <begin position="11"/>
        <end position="30"/>
    </location>
</feature>
<feature type="region of interest" description="Disordered" evidence="2">
    <location>
        <begin position="1"/>
        <end position="31"/>
    </location>
</feature>
<keyword evidence="3" id="KW-1185">Reference proteome</keyword>
<dbReference type="SUPFAM" id="SSF82185">
    <property type="entry name" value="Histone H3 K4-specific methyltransferase SET7/9 N-terminal domain"/>
    <property type="match status" value="1"/>
</dbReference>
<dbReference type="GO" id="GO:0031514">
    <property type="term" value="C:motile cilium"/>
    <property type="evidence" value="ECO:0007669"/>
    <property type="project" value="TreeGrafter"/>
</dbReference>
<dbReference type="FunFam" id="2.20.110.10:FF:000002">
    <property type="entry name" value="Phosphatidylinositol 4-phosphate 5-kinase 8"/>
    <property type="match status" value="1"/>
</dbReference>
<evidence type="ECO:0000256" key="1">
    <source>
        <dbReference type="ARBA" id="ARBA00022737"/>
    </source>
</evidence>
<dbReference type="RefSeq" id="XP_028990405.1">
    <property type="nucleotide sequence ID" value="XM_029134572.3"/>
</dbReference>
<name>A0A6P7L8P0_BETSP</name>
<dbReference type="GO" id="GO:0007286">
    <property type="term" value="P:spermatid development"/>
    <property type="evidence" value="ECO:0007669"/>
    <property type="project" value="TreeGrafter"/>
</dbReference>
<sequence>MSDVDSEFEDEQSKLGEYEGDRNQAGERHGFGKAVLPNGDIYHGQYQNGKRHGHGTYRFKNGAKFVGDYYQGVKQGQGTFYYPDGSKYEGSWVEDLRHGHGVYTYPNGDIYDGEWLRHMSPMDQESMCLTLAVSSMANMKRQSRIKRRVKWTS</sequence>
<gene>
    <name evidence="4" type="primary">rsph1</name>
</gene>
<reference evidence="4" key="1">
    <citation type="submission" date="2025-08" db="UniProtKB">
        <authorList>
            <consortium name="RefSeq"/>
        </authorList>
    </citation>
    <scope>IDENTIFICATION</scope>
</reference>
<feature type="compositionally biased region" description="Acidic residues" evidence="2">
    <location>
        <begin position="1"/>
        <end position="10"/>
    </location>
</feature>
<dbReference type="Pfam" id="PF02493">
    <property type="entry name" value="MORN"/>
    <property type="match status" value="4"/>
</dbReference>
<dbReference type="Gene3D" id="2.20.110.10">
    <property type="entry name" value="Histone H3 K4-specific methyltransferase SET7/9 N-terminal domain"/>
    <property type="match status" value="2"/>
</dbReference>
<dbReference type="InterPro" id="IPR003409">
    <property type="entry name" value="MORN"/>
</dbReference>
<dbReference type="PANTHER" id="PTHR43215:SF14">
    <property type="entry name" value="RADIAL SPOKE HEAD 1 HOMOLOG"/>
    <property type="match status" value="1"/>
</dbReference>
<dbReference type="SMART" id="SM00698">
    <property type="entry name" value="MORN"/>
    <property type="match status" value="4"/>
</dbReference>
<proteinExistence type="predicted"/>
<dbReference type="AlphaFoldDB" id="A0A6P7L8P0"/>